<organism evidence="2">
    <name type="scientific">Rhodotorula toruloides</name>
    <name type="common">Yeast</name>
    <name type="synonym">Rhodosporidium toruloides</name>
    <dbReference type="NCBI Taxonomy" id="5286"/>
    <lineage>
        <taxon>Eukaryota</taxon>
        <taxon>Fungi</taxon>
        <taxon>Dikarya</taxon>
        <taxon>Basidiomycota</taxon>
        <taxon>Pucciniomycotina</taxon>
        <taxon>Microbotryomycetes</taxon>
        <taxon>Sporidiobolales</taxon>
        <taxon>Sporidiobolaceae</taxon>
        <taxon>Rhodotorula</taxon>
    </lineage>
</organism>
<sequence>MLTRHTDRTRYGQEDEDIAYRLQIIGAREGAIRGTLVAGAAVALWGFSSSRSSKSSSERRSKADLRLYVGLQGELAPLNLHSFPLVRRQTLAGKAFLVSWGTIFGVRCLSSHHYLLKWEQDHRIQAERWRDMARRELSAKGIIASETTMQKWKADFDLKNSSSAVLSPATSTSPAPQVGESRTLEELRQVQA</sequence>
<accession>A0A061ATK2</accession>
<evidence type="ECO:0000256" key="1">
    <source>
        <dbReference type="SAM" id="MobiDB-lite"/>
    </source>
</evidence>
<gene>
    <name evidence="2" type="ORF">RHTO0S_05e08702g</name>
</gene>
<reference evidence="2" key="1">
    <citation type="journal article" date="2014" name="Genome Announc.">
        <title>Draft genome sequence of Rhodosporidium toruloides CECT1137, an oleaginous yeast of biotechnological interest.</title>
        <authorList>
            <person name="Morin N."/>
            <person name="Calcas X."/>
            <person name="Devillers H."/>
            <person name="Durrens P."/>
            <person name="Sherman D.J."/>
            <person name="Nicaud J.-M."/>
            <person name="Neuveglise C."/>
        </authorList>
    </citation>
    <scope>NUCLEOTIDE SEQUENCE</scope>
    <source>
        <strain evidence="2">CECT1137</strain>
    </source>
</reference>
<dbReference type="AlphaFoldDB" id="A0A061ATK2"/>
<name>A0A061ATK2_RHOTO</name>
<evidence type="ECO:0000313" key="2">
    <source>
        <dbReference type="EMBL" id="CDR40912.1"/>
    </source>
</evidence>
<feature type="compositionally biased region" description="Basic and acidic residues" evidence="1">
    <location>
        <begin position="182"/>
        <end position="192"/>
    </location>
</feature>
<feature type="compositionally biased region" description="Polar residues" evidence="1">
    <location>
        <begin position="164"/>
        <end position="175"/>
    </location>
</feature>
<dbReference type="EMBL" id="LK052940">
    <property type="protein sequence ID" value="CDR40912.1"/>
    <property type="molecule type" value="Genomic_DNA"/>
</dbReference>
<feature type="region of interest" description="Disordered" evidence="1">
    <location>
        <begin position="164"/>
        <end position="192"/>
    </location>
</feature>
<dbReference type="OrthoDB" id="2521891at2759"/>
<proteinExistence type="predicted"/>
<protein>
    <submittedName>
        <fullName evidence="2">RHTO0S05e08702g1_1</fullName>
    </submittedName>
</protein>